<dbReference type="Proteomes" id="UP000659654">
    <property type="component" value="Unassembled WGS sequence"/>
</dbReference>
<dbReference type="Pfam" id="PF01425">
    <property type="entry name" value="Amidase"/>
    <property type="match status" value="1"/>
</dbReference>
<evidence type="ECO:0000256" key="3">
    <source>
        <dbReference type="SAM" id="Phobius"/>
    </source>
</evidence>
<feature type="active site" description="Acyl-ester intermediate" evidence="2">
    <location>
        <position position="231"/>
    </location>
</feature>
<dbReference type="SMR" id="A0A1I7RYD0"/>
<keyword evidence="3" id="KW-0812">Transmembrane</keyword>
<dbReference type="PIRSF" id="PIRSF001221">
    <property type="entry name" value="Amidase_fungi"/>
    <property type="match status" value="1"/>
</dbReference>
<dbReference type="PANTHER" id="PTHR43372:SF4">
    <property type="entry name" value="FATTY-ACID AMIDE HYDROLASE 2"/>
    <property type="match status" value="1"/>
</dbReference>
<evidence type="ECO:0000313" key="5">
    <source>
        <dbReference type="EMBL" id="CAD5210040.1"/>
    </source>
</evidence>
<gene>
    <name evidence="5" type="ORF">BXYJ_LOCUS1736</name>
</gene>
<feature type="transmembrane region" description="Helical" evidence="3">
    <location>
        <begin position="6"/>
        <end position="27"/>
    </location>
</feature>
<dbReference type="EMBL" id="CAJFCV020000001">
    <property type="protein sequence ID" value="CAG9085609.1"/>
    <property type="molecule type" value="Genomic_DNA"/>
</dbReference>
<dbReference type="Proteomes" id="UP000095284">
    <property type="component" value="Unplaced"/>
</dbReference>
<evidence type="ECO:0000259" key="4">
    <source>
        <dbReference type="Pfam" id="PF01425"/>
    </source>
</evidence>
<reference evidence="5" key="2">
    <citation type="submission" date="2020-09" db="EMBL/GenBank/DDBJ databases">
        <authorList>
            <person name="Kikuchi T."/>
        </authorList>
    </citation>
    <scope>NUCLEOTIDE SEQUENCE</scope>
    <source>
        <strain evidence="5">Ka4C1</strain>
    </source>
</reference>
<dbReference type="Gene3D" id="3.90.1300.10">
    <property type="entry name" value="Amidase signature (AS) domain"/>
    <property type="match status" value="1"/>
</dbReference>
<dbReference type="PANTHER" id="PTHR43372">
    <property type="entry name" value="FATTY-ACID AMIDE HYDROLASE"/>
    <property type="match status" value="1"/>
</dbReference>
<dbReference type="SUPFAM" id="SSF75304">
    <property type="entry name" value="Amidase signature (AS) enzymes"/>
    <property type="match status" value="1"/>
</dbReference>
<dbReference type="OrthoDB" id="6428749at2759"/>
<dbReference type="WBParaSite" id="BXY_0574700.1">
    <property type="protein sequence ID" value="BXY_0574700.1"/>
    <property type="gene ID" value="BXY_0574700"/>
</dbReference>
<dbReference type="InterPro" id="IPR036928">
    <property type="entry name" value="AS_sf"/>
</dbReference>
<evidence type="ECO:0000313" key="6">
    <source>
        <dbReference type="Proteomes" id="UP000095284"/>
    </source>
</evidence>
<name>A0A1I7RYD0_BURXY</name>
<keyword evidence="7" id="KW-1185">Reference proteome</keyword>
<feature type="domain" description="Amidase" evidence="4">
    <location>
        <begin position="67"/>
        <end position="509"/>
    </location>
</feature>
<sequence>MLKPLFGVLSYCYFQVVHLLFWLYNFLFKPRRTIPRPAPDDIEQLLLISASQAADMIRKKELSSYQLIEVYIRRIQAINPLLNVVVQDNFNEALKEAQQVDEWLDTIDSNSDEYKNLASTKPLLGVPFTLKDSMYVQGLVITAGIPALADSPPCEEDAAIVSILREAGAIPLAVTNVPEACLWWQCNNGIYGQTNSPYDLRRGVGGSSGGEGCLIGAAGSVVGIGSDIGGSVRIPAFFNGVFGLKPSSGFIPTSGHIPRATTENRVNMFSIGPLCRYARDLSLMFKIMVGPEISARLQLDRPVPLARTRVFFMKDLDSLITSPIHPDCSRAVKKAVKYFEKKYDLSAYNVDFPIAHHAIDLWMTRMHADNERFADVLANKVNSGMNPLKEMVRYFLGRSKNTFISLATAFVDDHQMKSKDQLDFVNSKRDQLRREVASLLGTDGILVFPGFPRPAYFHNEAVLCPFDFAYTALWSALGLPVVACPMGLNSNGLPVGVQVVGSNGSEALLIAIAQDLEEGFGGWKAPVFG</sequence>
<keyword evidence="3" id="KW-0472">Membrane</keyword>
<accession>A0A1I7RYD0</accession>
<protein>
    <submittedName>
        <fullName evidence="5">(pine wood nematode) hypothetical protein</fullName>
    </submittedName>
    <submittedName>
        <fullName evidence="8">Amidase domain-containing protein</fullName>
    </submittedName>
</protein>
<proteinExistence type="inferred from homology"/>
<keyword evidence="3" id="KW-1133">Transmembrane helix</keyword>
<reference evidence="8" key="1">
    <citation type="submission" date="2016-11" db="UniProtKB">
        <authorList>
            <consortium name="WormBaseParasite"/>
        </authorList>
    </citation>
    <scope>IDENTIFICATION</scope>
</reference>
<dbReference type="InterPro" id="IPR023631">
    <property type="entry name" value="Amidase_dom"/>
</dbReference>
<evidence type="ECO:0000313" key="7">
    <source>
        <dbReference type="Proteomes" id="UP000659654"/>
    </source>
</evidence>
<dbReference type="EMBL" id="CAJFDI010000001">
    <property type="protein sequence ID" value="CAD5210040.1"/>
    <property type="molecule type" value="Genomic_DNA"/>
</dbReference>
<dbReference type="GO" id="GO:0012505">
    <property type="term" value="C:endomembrane system"/>
    <property type="evidence" value="ECO:0007669"/>
    <property type="project" value="TreeGrafter"/>
</dbReference>
<feature type="active site" description="Charge relay system" evidence="2">
    <location>
        <position position="131"/>
    </location>
</feature>
<evidence type="ECO:0000256" key="2">
    <source>
        <dbReference type="PIRSR" id="PIRSR001221-1"/>
    </source>
</evidence>
<organism evidence="6 8">
    <name type="scientific">Bursaphelenchus xylophilus</name>
    <name type="common">Pinewood nematode worm</name>
    <name type="synonym">Aphelenchoides xylophilus</name>
    <dbReference type="NCBI Taxonomy" id="6326"/>
    <lineage>
        <taxon>Eukaryota</taxon>
        <taxon>Metazoa</taxon>
        <taxon>Ecdysozoa</taxon>
        <taxon>Nematoda</taxon>
        <taxon>Chromadorea</taxon>
        <taxon>Rhabditida</taxon>
        <taxon>Tylenchina</taxon>
        <taxon>Tylenchomorpha</taxon>
        <taxon>Aphelenchoidea</taxon>
        <taxon>Aphelenchoididae</taxon>
        <taxon>Bursaphelenchus</taxon>
    </lineage>
</organism>
<dbReference type="eggNOG" id="KOG1212">
    <property type="taxonomic scope" value="Eukaryota"/>
</dbReference>
<comment type="similarity">
    <text evidence="1">Belongs to the amidase family.</text>
</comment>
<dbReference type="Proteomes" id="UP000582659">
    <property type="component" value="Unassembled WGS sequence"/>
</dbReference>
<evidence type="ECO:0000313" key="8">
    <source>
        <dbReference type="WBParaSite" id="BXY_0574700.1"/>
    </source>
</evidence>
<dbReference type="InterPro" id="IPR052739">
    <property type="entry name" value="FAAH2"/>
</dbReference>
<feature type="active site" description="Charge relay system" evidence="2">
    <location>
        <position position="207"/>
    </location>
</feature>
<evidence type="ECO:0000256" key="1">
    <source>
        <dbReference type="ARBA" id="ARBA00009199"/>
    </source>
</evidence>
<dbReference type="PROSITE" id="PS00571">
    <property type="entry name" value="AMIDASES"/>
    <property type="match status" value="1"/>
</dbReference>
<dbReference type="AlphaFoldDB" id="A0A1I7RYD0"/>
<dbReference type="InterPro" id="IPR020556">
    <property type="entry name" value="Amidase_CS"/>
</dbReference>